<comment type="function">
    <text evidence="4">Responsible for synthesis of pseudouridine from uracil-13 in transfer RNAs.</text>
</comment>
<dbReference type="Pfam" id="PF01142">
    <property type="entry name" value="TruD"/>
    <property type="match status" value="2"/>
</dbReference>
<comment type="similarity">
    <text evidence="1 4">Belongs to the pseudouridine synthase TruD family.</text>
</comment>
<dbReference type="PROSITE" id="PS01268">
    <property type="entry name" value="UPF0024"/>
    <property type="match status" value="1"/>
</dbReference>
<evidence type="ECO:0000259" key="5">
    <source>
        <dbReference type="PROSITE" id="PS50984"/>
    </source>
</evidence>
<dbReference type="InterPro" id="IPR020119">
    <property type="entry name" value="PsdUridine_synth_TruD_CS"/>
</dbReference>
<accession>A0ABT5L7T7</accession>
<evidence type="ECO:0000256" key="3">
    <source>
        <dbReference type="ARBA" id="ARBA00023235"/>
    </source>
</evidence>
<evidence type="ECO:0000256" key="4">
    <source>
        <dbReference type="HAMAP-Rule" id="MF_01082"/>
    </source>
</evidence>
<feature type="active site" description="Nucleophile" evidence="4">
    <location>
        <position position="82"/>
    </location>
</feature>
<dbReference type="SUPFAM" id="SSF55120">
    <property type="entry name" value="Pseudouridine synthase"/>
    <property type="match status" value="1"/>
</dbReference>
<dbReference type="NCBIfam" id="TIGR00094">
    <property type="entry name" value="tRNA_TruD_broad"/>
    <property type="match status" value="1"/>
</dbReference>
<keyword evidence="3 4" id="KW-0413">Isomerase</keyword>
<dbReference type="GO" id="GO:0160150">
    <property type="term" value="F:tRNA pseudouridine(13) synthase activity"/>
    <property type="evidence" value="ECO:0007669"/>
    <property type="project" value="UniProtKB-EC"/>
</dbReference>
<dbReference type="PROSITE" id="PS50984">
    <property type="entry name" value="TRUD"/>
    <property type="match status" value="1"/>
</dbReference>
<dbReference type="PANTHER" id="PTHR47811:SF1">
    <property type="entry name" value="TRNA PSEUDOURIDINE SYNTHASE D"/>
    <property type="match status" value="1"/>
</dbReference>
<reference evidence="6 7" key="1">
    <citation type="submission" date="2022-10" db="EMBL/GenBank/DDBJ databases">
        <title>Alteromonas sp. chi3 Genome sequencing.</title>
        <authorList>
            <person name="Park S."/>
        </authorList>
    </citation>
    <scope>NUCLEOTIDE SEQUENCE [LARGE SCALE GENOMIC DNA]</scope>
    <source>
        <strain evidence="7">chi3</strain>
    </source>
</reference>
<keyword evidence="7" id="KW-1185">Reference proteome</keyword>
<gene>
    <name evidence="4 6" type="primary">truD</name>
    <name evidence="6" type="ORF">OIK42_20270</name>
</gene>
<comment type="catalytic activity">
    <reaction evidence="4">
        <text>uridine(13) in tRNA = pseudouridine(13) in tRNA</text>
        <dbReference type="Rhea" id="RHEA:42540"/>
        <dbReference type="Rhea" id="RHEA-COMP:10105"/>
        <dbReference type="Rhea" id="RHEA-COMP:10106"/>
        <dbReference type="ChEBI" id="CHEBI:65314"/>
        <dbReference type="ChEBI" id="CHEBI:65315"/>
        <dbReference type="EC" id="5.4.99.27"/>
    </reaction>
</comment>
<dbReference type="InterPro" id="IPR001656">
    <property type="entry name" value="PsdUridine_synth_TruD"/>
</dbReference>
<dbReference type="Proteomes" id="UP001218788">
    <property type="component" value="Unassembled WGS sequence"/>
</dbReference>
<dbReference type="PANTHER" id="PTHR47811">
    <property type="entry name" value="TRNA PSEUDOURIDINE SYNTHASE D"/>
    <property type="match status" value="1"/>
</dbReference>
<evidence type="ECO:0000256" key="2">
    <source>
        <dbReference type="ARBA" id="ARBA00022694"/>
    </source>
</evidence>
<dbReference type="EC" id="5.4.99.27" evidence="4"/>
<dbReference type="InterPro" id="IPR042214">
    <property type="entry name" value="TruD_catalytic"/>
</dbReference>
<evidence type="ECO:0000313" key="6">
    <source>
        <dbReference type="EMBL" id="MDC8833099.1"/>
    </source>
</evidence>
<dbReference type="Gene3D" id="3.30.2340.10">
    <property type="entry name" value="TruD, insertion domain"/>
    <property type="match status" value="1"/>
</dbReference>
<dbReference type="HAMAP" id="MF_01082">
    <property type="entry name" value="TruD"/>
    <property type="match status" value="1"/>
</dbReference>
<comment type="caution">
    <text evidence="6">The sequence shown here is derived from an EMBL/GenBank/DDBJ whole genome shotgun (WGS) entry which is preliminary data.</text>
</comment>
<dbReference type="InterPro" id="IPR043165">
    <property type="entry name" value="TruD_insert_sf"/>
</dbReference>
<dbReference type="InterPro" id="IPR050170">
    <property type="entry name" value="TruD_pseudoU_synthase"/>
</dbReference>
<sequence length="353" mass="39626">MIALDTSEWQYLFGQPTSTGLLKQQLTDFKVREHLGYKLTGEGEHIYIELEKAGLNTAYVAEQLASFCKLPLRQVTYAGRKDKYAVTQQWFGIHLPGKAEFDWSGFTLAGTRILHTQRHNKKLRTGQLKGNTFTITLREVSDPEQVIERLHRAADEGVPNYFGSQRFGVQRISEQGETSRGGNLLLAERMLNGEVIKNRNKRSMALSALRSWLFNDMLSARISAGLLTTVNTGDVVNLSGSNSIFVAEEDCSELNRRLQERDLSTTVPLWGDGKLDSLGQALAFEQELAEQYSALTAYLASQRLTQDRRAAIIWPQQLECDRQGDTLIVSFFLPPGCFATSVLRECLNTIELA</sequence>
<organism evidence="6 7">
    <name type="scientific">Alteromonas gilva</name>
    <dbReference type="NCBI Taxonomy" id="2987522"/>
    <lineage>
        <taxon>Bacteria</taxon>
        <taxon>Pseudomonadati</taxon>
        <taxon>Pseudomonadota</taxon>
        <taxon>Gammaproteobacteria</taxon>
        <taxon>Alteromonadales</taxon>
        <taxon>Alteromonadaceae</taxon>
        <taxon>Alteromonas/Salinimonas group</taxon>
        <taxon>Alteromonas</taxon>
    </lineage>
</organism>
<evidence type="ECO:0000256" key="1">
    <source>
        <dbReference type="ARBA" id="ARBA00007953"/>
    </source>
</evidence>
<evidence type="ECO:0000313" key="7">
    <source>
        <dbReference type="Proteomes" id="UP001218788"/>
    </source>
</evidence>
<dbReference type="RefSeq" id="WP_273643023.1">
    <property type="nucleotide sequence ID" value="NZ_JAQQXP010000005.1"/>
</dbReference>
<dbReference type="EMBL" id="JAQQXP010000005">
    <property type="protein sequence ID" value="MDC8833099.1"/>
    <property type="molecule type" value="Genomic_DNA"/>
</dbReference>
<dbReference type="Gene3D" id="3.30.2350.20">
    <property type="entry name" value="TruD, catalytic domain"/>
    <property type="match status" value="1"/>
</dbReference>
<dbReference type="InterPro" id="IPR011760">
    <property type="entry name" value="PsdUridine_synth_TruD_insert"/>
</dbReference>
<feature type="domain" description="TRUD" evidence="5">
    <location>
        <begin position="157"/>
        <end position="313"/>
    </location>
</feature>
<dbReference type="InterPro" id="IPR020103">
    <property type="entry name" value="PsdUridine_synth_cat_dom_sf"/>
</dbReference>
<proteinExistence type="inferred from homology"/>
<keyword evidence="2 4" id="KW-0819">tRNA processing</keyword>
<protein>
    <recommendedName>
        <fullName evidence="4">tRNA pseudouridine synthase D</fullName>
        <ecNumber evidence="4">5.4.99.27</ecNumber>
    </recommendedName>
    <alternativeName>
        <fullName evidence="4">tRNA pseudouridine(13) synthase</fullName>
    </alternativeName>
    <alternativeName>
        <fullName evidence="4">tRNA pseudouridylate synthase D</fullName>
    </alternativeName>
    <alternativeName>
        <fullName evidence="4">tRNA-uridine isomerase D</fullName>
    </alternativeName>
</protein>
<name>A0ABT5L7T7_9ALTE</name>